<keyword evidence="2 4" id="KW-0863">Zinc-finger</keyword>
<keyword evidence="8" id="KW-1185">Reference proteome</keyword>
<keyword evidence="3" id="KW-0862">Zinc</keyword>
<dbReference type="InterPro" id="IPR001841">
    <property type="entry name" value="Znf_RING"/>
</dbReference>
<dbReference type="PANTHER" id="PTHR45969">
    <property type="entry name" value="RING ZINC FINGER PROTEIN-RELATED"/>
    <property type="match status" value="1"/>
</dbReference>
<evidence type="ECO:0000256" key="5">
    <source>
        <dbReference type="SAM" id="Phobius"/>
    </source>
</evidence>
<dbReference type="Gene3D" id="3.30.40.10">
    <property type="entry name" value="Zinc/RING finger domain, C3HC4 (zinc finger)"/>
    <property type="match status" value="1"/>
</dbReference>
<feature type="transmembrane region" description="Helical" evidence="5">
    <location>
        <begin position="15"/>
        <end position="38"/>
    </location>
</feature>
<protein>
    <submittedName>
        <fullName evidence="7">RING-H2 finger protein 2B</fullName>
    </submittedName>
</protein>
<name>A0A2U1PWM9_ARTAN</name>
<organism evidence="7 8">
    <name type="scientific">Artemisia annua</name>
    <name type="common">Sweet wormwood</name>
    <dbReference type="NCBI Taxonomy" id="35608"/>
    <lineage>
        <taxon>Eukaryota</taxon>
        <taxon>Viridiplantae</taxon>
        <taxon>Streptophyta</taxon>
        <taxon>Embryophyta</taxon>
        <taxon>Tracheophyta</taxon>
        <taxon>Spermatophyta</taxon>
        <taxon>Magnoliopsida</taxon>
        <taxon>eudicotyledons</taxon>
        <taxon>Gunneridae</taxon>
        <taxon>Pentapetalae</taxon>
        <taxon>asterids</taxon>
        <taxon>campanulids</taxon>
        <taxon>Asterales</taxon>
        <taxon>Asteraceae</taxon>
        <taxon>Asteroideae</taxon>
        <taxon>Anthemideae</taxon>
        <taxon>Artemisiinae</taxon>
        <taxon>Artemisia</taxon>
    </lineage>
</organism>
<reference evidence="7 8" key="1">
    <citation type="journal article" date="2018" name="Mol. Plant">
        <title>The genome of Artemisia annua provides insight into the evolution of Asteraceae family and artemisinin biosynthesis.</title>
        <authorList>
            <person name="Shen Q."/>
            <person name="Zhang L."/>
            <person name="Liao Z."/>
            <person name="Wang S."/>
            <person name="Yan T."/>
            <person name="Shi P."/>
            <person name="Liu M."/>
            <person name="Fu X."/>
            <person name="Pan Q."/>
            <person name="Wang Y."/>
            <person name="Lv Z."/>
            <person name="Lu X."/>
            <person name="Zhang F."/>
            <person name="Jiang W."/>
            <person name="Ma Y."/>
            <person name="Chen M."/>
            <person name="Hao X."/>
            <person name="Li L."/>
            <person name="Tang Y."/>
            <person name="Lv G."/>
            <person name="Zhou Y."/>
            <person name="Sun X."/>
            <person name="Brodelius P.E."/>
            <person name="Rose J.K.C."/>
            <person name="Tang K."/>
        </authorList>
    </citation>
    <scope>NUCLEOTIDE SEQUENCE [LARGE SCALE GENOMIC DNA]</scope>
    <source>
        <strain evidence="8">cv. Huhao1</strain>
        <tissue evidence="7">Leaf</tissue>
    </source>
</reference>
<keyword evidence="1" id="KW-0479">Metal-binding</keyword>
<feature type="domain" description="RING-type" evidence="6">
    <location>
        <begin position="96"/>
        <end position="138"/>
    </location>
</feature>
<evidence type="ECO:0000259" key="6">
    <source>
        <dbReference type="PROSITE" id="PS50089"/>
    </source>
</evidence>
<dbReference type="AlphaFoldDB" id="A0A2U1PWM9"/>
<keyword evidence="5" id="KW-1133">Transmembrane helix</keyword>
<gene>
    <name evidence="7" type="ORF">CTI12_AA103710</name>
</gene>
<dbReference type="GO" id="GO:0061630">
    <property type="term" value="F:ubiquitin protein ligase activity"/>
    <property type="evidence" value="ECO:0007669"/>
    <property type="project" value="TreeGrafter"/>
</dbReference>
<keyword evidence="5" id="KW-0472">Membrane</keyword>
<evidence type="ECO:0000256" key="2">
    <source>
        <dbReference type="ARBA" id="ARBA00022771"/>
    </source>
</evidence>
<dbReference type="GO" id="GO:0008270">
    <property type="term" value="F:zinc ion binding"/>
    <property type="evidence" value="ECO:0007669"/>
    <property type="project" value="UniProtKB-KW"/>
</dbReference>
<dbReference type="Pfam" id="PF13639">
    <property type="entry name" value="zf-RING_2"/>
    <property type="match status" value="1"/>
</dbReference>
<dbReference type="SUPFAM" id="SSF57850">
    <property type="entry name" value="RING/U-box"/>
    <property type="match status" value="1"/>
</dbReference>
<keyword evidence="5" id="KW-0812">Transmembrane</keyword>
<dbReference type="EMBL" id="PKPP01000650">
    <property type="protein sequence ID" value="PWA90179.1"/>
    <property type="molecule type" value="Genomic_DNA"/>
</dbReference>
<comment type="caution">
    <text evidence="7">The sequence shown here is derived from an EMBL/GenBank/DDBJ whole genome shotgun (WGS) entry which is preliminary data.</text>
</comment>
<dbReference type="InterPro" id="IPR013083">
    <property type="entry name" value="Znf_RING/FYVE/PHD"/>
</dbReference>
<sequence>MGLQNQLTDISSDSLPIFLLAVIANGVCYLRSGLFAILRTLNIISYHQSDDVDEGLLFDAVGSGLAGLILLTEQLNLNRSFSYTCTDQINSNDSDCVVCLNKMNDGEIVRKLTCQHVFHKECLDGWLDCFNFSCPVCRCKLVSEERVRLTRRHVVDDVMDWFAFR</sequence>
<evidence type="ECO:0000313" key="8">
    <source>
        <dbReference type="Proteomes" id="UP000245207"/>
    </source>
</evidence>
<evidence type="ECO:0000313" key="7">
    <source>
        <dbReference type="EMBL" id="PWA90179.1"/>
    </source>
</evidence>
<dbReference type="PANTHER" id="PTHR45969:SF5">
    <property type="entry name" value="E3 UBIQUITIN-PROTEIN LIGASE RHA2A"/>
    <property type="match status" value="1"/>
</dbReference>
<dbReference type="PROSITE" id="PS50089">
    <property type="entry name" value="ZF_RING_2"/>
    <property type="match status" value="1"/>
</dbReference>
<dbReference type="SMART" id="SM00184">
    <property type="entry name" value="RING"/>
    <property type="match status" value="1"/>
</dbReference>
<dbReference type="GO" id="GO:0016567">
    <property type="term" value="P:protein ubiquitination"/>
    <property type="evidence" value="ECO:0007669"/>
    <property type="project" value="TreeGrafter"/>
</dbReference>
<accession>A0A2U1PWM9</accession>
<dbReference type="STRING" id="35608.A0A2U1PWM9"/>
<dbReference type="OrthoDB" id="8062037at2759"/>
<dbReference type="Proteomes" id="UP000245207">
    <property type="component" value="Unassembled WGS sequence"/>
</dbReference>
<evidence type="ECO:0000256" key="4">
    <source>
        <dbReference type="PROSITE-ProRule" id="PRU00175"/>
    </source>
</evidence>
<proteinExistence type="predicted"/>
<evidence type="ECO:0000256" key="3">
    <source>
        <dbReference type="ARBA" id="ARBA00022833"/>
    </source>
</evidence>
<evidence type="ECO:0000256" key="1">
    <source>
        <dbReference type="ARBA" id="ARBA00022723"/>
    </source>
</evidence>